<dbReference type="AlphaFoldDB" id="A0A1V2GUZ4"/>
<dbReference type="RefSeq" id="WP_076960575.1">
    <property type="nucleotide sequence ID" value="NZ_MLCO01000457.1"/>
</dbReference>
<keyword evidence="2" id="KW-0472">Membrane</keyword>
<evidence type="ECO:0000313" key="4">
    <source>
        <dbReference type="Proteomes" id="UP000188879"/>
    </source>
</evidence>
<sequence length="188" mass="21144">MAEGRFEARAGRRQALLVLAMIVPILVLGAVGLPLHPAAPMAARAIGLVILLPLGFWVAQCLRALLDRRPVIEIDAQGLLWRRWSSRRIPWDAFSHWQEKGFGFGPMLCFWLARPEDHPPGLVQRLLRPANRWLGFGDIALSTAGTDRRFEELAAALRRFAPPPPLPDDPRLARRVLKHPARQQRRGA</sequence>
<gene>
    <name evidence="3" type="ORF">BKE38_28570</name>
</gene>
<keyword evidence="2" id="KW-0812">Transmembrane</keyword>
<evidence type="ECO:0000256" key="1">
    <source>
        <dbReference type="SAM" id="MobiDB-lite"/>
    </source>
</evidence>
<keyword evidence="2" id="KW-1133">Transmembrane helix</keyword>
<dbReference type="OrthoDB" id="4761879at2"/>
<reference evidence="3 4" key="1">
    <citation type="submission" date="2016-10" db="EMBL/GenBank/DDBJ databases">
        <title>Draft Genome sequence of Roseomonas sp. strain M3.</title>
        <authorList>
            <person name="Subhash Y."/>
            <person name="Lee S."/>
        </authorList>
    </citation>
    <scope>NUCLEOTIDE SEQUENCE [LARGE SCALE GENOMIC DNA]</scope>
    <source>
        <strain evidence="3 4">M3</strain>
    </source>
</reference>
<evidence type="ECO:0000313" key="3">
    <source>
        <dbReference type="EMBL" id="ONG43952.1"/>
    </source>
</evidence>
<feature type="region of interest" description="Disordered" evidence="1">
    <location>
        <begin position="161"/>
        <end position="188"/>
    </location>
</feature>
<dbReference type="Proteomes" id="UP000188879">
    <property type="component" value="Unassembled WGS sequence"/>
</dbReference>
<protein>
    <submittedName>
        <fullName evidence="3">Uncharacterized protein</fullName>
    </submittedName>
</protein>
<name>A0A1V2GUZ4_9PROT</name>
<dbReference type="EMBL" id="MLCO01000457">
    <property type="protein sequence ID" value="ONG43952.1"/>
    <property type="molecule type" value="Genomic_DNA"/>
</dbReference>
<feature type="transmembrane region" description="Helical" evidence="2">
    <location>
        <begin position="15"/>
        <end position="35"/>
    </location>
</feature>
<evidence type="ECO:0000256" key="2">
    <source>
        <dbReference type="SAM" id="Phobius"/>
    </source>
</evidence>
<feature type="compositionally biased region" description="Basic residues" evidence="1">
    <location>
        <begin position="173"/>
        <end position="188"/>
    </location>
</feature>
<feature type="transmembrane region" description="Helical" evidence="2">
    <location>
        <begin position="41"/>
        <end position="59"/>
    </location>
</feature>
<accession>A0A1V2GUZ4</accession>
<comment type="caution">
    <text evidence="3">The sequence shown here is derived from an EMBL/GenBank/DDBJ whole genome shotgun (WGS) entry which is preliminary data.</text>
</comment>
<keyword evidence="4" id="KW-1185">Reference proteome</keyword>
<proteinExistence type="predicted"/>
<organism evidence="3 4">
    <name type="scientific">Teichococcus deserti</name>
    <dbReference type="NCBI Taxonomy" id="1817963"/>
    <lineage>
        <taxon>Bacteria</taxon>
        <taxon>Pseudomonadati</taxon>
        <taxon>Pseudomonadota</taxon>
        <taxon>Alphaproteobacteria</taxon>
        <taxon>Acetobacterales</taxon>
        <taxon>Roseomonadaceae</taxon>
        <taxon>Roseomonas</taxon>
    </lineage>
</organism>